<dbReference type="HOGENOM" id="CLU_3115634_0_0_0"/>
<dbReference type="SUPFAM" id="SSF53474">
    <property type="entry name" value="alpha/beta-Hydrolases"/>
    <property type="match status" value="1"/>
</dbReference>
<reference evidence="1 2" key="1">
    <citation type="submission" date="2012-02" db="EMBL/GenBank/DDBJ databases">
        <title>Complete genome sequence of Caldilinea aerophila DSM 14535 (= NBRC 102666).</title>
        <authorList>
            <person name="Oguchi A."/>
            <person name="Hosoyama A."/>
            <person name="Sekine M."/>
            <person name="Fukai R."/>
            <person name="Kato Y."/>
            <person name="Nakamura S."/>
            <person name="Hanada S."/>
            <person name="Yamazaki S."/>
            <person name="Fujita N."/>
        </authorList>
    </citation>
    <scope>NUCLEOTIDE SEQUENCE [LARGE SCALE GENOMIC DNA]</scope>
    <source>
        <strain evidence="2">DSM 14535 / JCM 11387 / NBRC 104270 / STL-6-O1</strain>
    </source>
</reference>
<dbReference type="Proteomes" id="UP000007880">
    <property type="component" value="Chromosome"/>
</dbReference>
<accession>I0I126</accession>
<name>I0I126_CALAS</name>
<organism evidence="1 2">
    <name type="scientific">Caldilinea aerophila (strain DSM 14535 / JCM 11387 / NBRC 104270 / STL-6-O1)</name>
    <dbReference type="NCBI Taxonomy" id="926550"/>
    <lineage>
        <taxon>Bacteria</taxon>
        <taxon>Bacillati</taxon>
        <taxon>Chloroflexota</taxon>
        <taxon>Caldilineae</taxon>
        <taxon>Caldilineales</taxon>
        <taxon>Caldilineaceae</taxon>
        <taxon>Caldilinea</taxon>
    </lineage>
</organism>
<dbReference type="STRING" id="926550.CLDAP_09240"/>
<dbReference type="Gene3D" id="3.40.50.1820">
    <property type="entry name" value="alpha/beta hydrolase"/>
    <property type="match status" value="1"/>
</dbReference>
<dbReference type="EMBL" id="AP012337">
    <property type="protein sequence ID" value="BAL98963.1"/>
    <property type="molecule type" value="Genomic_DNA"/>
</dbReference>
<dbReference type="InterPro" id="IPR029058">
    <property type="entry name" value="AB_hydrolase_fold"/>
</dbReference>
<sequence>MQIAARIGREVPQARTVVVPGAGHMANMESHALVTQALRNFLQAVALGAK</sequence>
<protein>
    <submittedName>
        <fullName evidence="1">Putative carboxylesterase</fullName>
    </submittedName>
</protein>
<dbReference type="eggNOG" id="COG2267">
    <property type="taxonomic scope" value="Bacteria"/>
</dbReference>
<keyword evidence="2" id="KW-1185">Reference proteome</keyword>
<dbReference type="KEGG" id="cap:CLDAP_09240"/>
<proteinExistence type="predicted"/>
<evidence type="ECO:0000313" key="1">
    <source>
        <dbReference type="EMBL" id="BAL98963.1"/>
    </source>
</evidence>
<evidence type="ECO:0000313" key="2">
    <source>
        <dbReference type="Proteomes" id="UP000007880"/>
    </source>
</evidence>
<gene>
    <name evidence="1" type="ordered locus">CLDAP_09240</name>
</gene>
<dbReference type="AlphaFoldDB" id="I0I126"/>